<organism evidence="1 2">
    <name type="scientific">Zymoseptoria tritici (strain CBS 115943 / IPO323)</name>
    <name type="common">Speckled leaf blotch fungus</name>
    <name type="synonym">Septoria tritici</name>
    <dbReference type="NCBI Taxonomy" id="336722"/>
    <lineage>
        <taxon>Eukaryota</taxon>
        <taxon>Fungi</taxon>
        <taxon>Dikarya</taxon>
        <taxon>Ascomycota</taxon>
        <taxon>Pezizomycotina</taxon>
        <taxon>Dothideomycetes</taxon>
        <taxon>Dothideomycetidae</taxon>
        <taxon>Mycosphaerellales</taxon>
        <taxon>Mycosphaerellaceae</taxon>
        <taxon>Zymoseptoria</taxon>
    </lineage>
</organism>
<gene>
    <name evidence="1" type="ORF">MYCGRDRAFT_96753</name>
</gene>
<dbReference type="HOGENOM" id="CLU_866552_0_0_1"/>
<proteinExistence type="predicted"/>
<dbReference type="AlphaFoldDB" id="F9XM03"/>
<keyword evidence="2" id="KW-1185">Reference proteome</keyword>
<dbReference type="VEuPathDB" id="FungiDB:ZTRI_11.382"/>
<accession>F9XM03</accession>
<dbReference type="InParanoid" id="F9XM03"/>
<sequence>MWPARLTEGYSANLSTPGYSTNQVARRPGQIMTADQRANNAHNGSVLREIELLAGNLGLRAVLTPRQLSALNKDAETWTTPVLDTILQLVKTVVHESLPGVQNAAAEHFIQEARAWMMDEEVAKELHPLGAGDVQEAVKRCQVEYADKKVAEGQQMMREYHLLEAHKKAIQDTLEIFKKSITDCSSNFEEVWHDIEFEVNMRHGILTHDLRQWLQEQFYELWEQARPLPPRKYTFRSLNPMMRAKGPRAKLKVTWEIPPGGTYDKSTGRITYESRHSFEEVYGIDGATKRTGNHDTQPIEIEHLSTKVVKVRLNGNPGVMA</sequence>
<reference evidence="1 2" key="1">
    <citation type="journal article" date="2011" name="PLoS Genet.">
        <title>Finished genome of the fungal wheat pathogen Mycosphaerella graminicola reveals dispensome structure, chromosome plasticity, and stealth pathogenesis.</title>
        <authorList>
            <person name="Goodwin S.B."/>
            <person name="Ben M'barek S."/>
            <person name="Dhillon B."/>
            <person name="Wittenberg A.H.J."/>
            <person name="Crane C.F."/>
            <person name="Hane J.K."/>
            <person name="Foster A.J."/>
            <person name="Van der Lee T.A.J."/>
            <person name="Grimwood J."/>
            <person name="Aerts A."/>
            <person name="Antoniw J."/>
            <person name="Bailey A."/>
            <person name="Bluhm B."/>
            <person name="Bowler J."/>
            <person name="Bristow J."/>
            <person name="van der Burgt A."/>
            <person name="Canto-Canche B."/>
            <person name="Churchill A.C.L."/>
            <person name="Conde-Ferraez L."/>
            <person name="Cools H.J."/>
            <person name="Coutinho P.M."/>
            <person name="Csukai M."/>
            <person name="Dehal P."/>
            <person name="De Wit P."/>
            <person name="Donzelli B."/>
            <person name="van de Geest H.C."/>
            <person name="van Ham R.C.H.J."/>
            <person name="Hammond-Kosack K.E."/>
            <person name="Henrissat B."/>
            <person name="Kilian A."/>
            <person name="Kobayashi A.K."/>
            <person name="Koopmann E."/>
            <person name="Kourmpetis Y."/>
            <person name="Kuzniar A."/>
            <person name="Lindquist E."/>
            <person name="Lombard V."/>
            <person name="Maliepaard C."/>
            <person name="Martins N."/>
            <person name="Mehrabi R."/>
            <person name="Nap J.P.H."/>
            <person name="Ponomarenko A."/>
            <person name="Rudd J.J."/>
            <person name="Salamov A."/>
            <person name="Schmutz J."/>
            <person name="Schouten H.J."/>
            <person name="Shapiro H."/>
            <person name="Stergiopoulos I."/>
            <person name="Torriani S.F.F."/>
            <person name="Tu H."/>
            <person name="de Vries R.P."/>
            <person name="Waalwijk C."/>
            <person name="Ware S.B."/>
            <person name="Wiebenga A."/>
            <person name="Zwiers L.-H."/>
            <person name="Oliver R.P."/>
            <person name="Grigoriev I.V."/>
            <person name="Kema G.H.J."/>
        </authorList>
    </citation>
    <scope>NUCLEOTIDE SEQUENCE [LARGE SCALE GENOMIC DNA]</scope>
    <source>
        <strain evidence="2">CBS 115943 / IPO323</strain>
    </source>
</reference>
<evidence type="ECO:0000313" key="2">
    <source>
        <dbReference type="Proteomes" id="UP000008062"/>
    </source>
</evidence>
<dbReference type="Proteomes" id="UP000008062">
    <property type="component" value="Chromosome 11"/>
</dbReference>
<dbReference type="KEGG" id="ztr:MYCGRDRAFT_96753"/>
<evidence type="ECO:0000313" key="1">
    <source>
        <dbReference type="EMBL" id="EGP83399.1"/>
    </source>
</evidence>
<dbReference type="OrthoDB" id="10374275at2759"/>
<dbReference type="GeneID" id="13396177"/>
<dbReference type="RefSeq" id="XP_003848423.1">
    <property type="nucleotide sequence ID" value="XM_003848375.1"/>
</dbReference>
<name>F9XM03_ZYMTI</name>
<dbReference type="EMBL" id="CM001206">
    <property type="protein sequence ID" value="EGP83399.1"/>
    <property type="molecule type" value="Genomic_DNA"/>
</dbReference>
<protein>
    <submittedName>
        <fullName evidence="1">Uncharacterized protein</fullName>
    </submittedName>
</protein>